<dbReference type="GO" id="GO:0071949">
    <property type="term" value="F:FAD binding"/>
    <property type="evidence" value="ECO:0007669"/>
    <property type="project" value="InterPro"/>
</dbReference>
<evidence type="ECO:0000313" key="6">
    <source>
        <dbReference type="EnsemblPlants" id="OMERI03G24140.1"/>
    </source>
</evidence>
<reference evidence="6" key="1">
    <citation type="submission" date="2015-04" db="UniProtKB">
        <authorList>
            <consortium name="EnsemblPlants"/>
        </authorList>
    </citation>
    <scope>IDENTIFICATION</scope>
</reference>
<accession>A0A0E0D3Y1</accession>
<keyword evidence="4" id="KW-0812">Transmembrane</keyword>
<keyword evidence="1" id="KW-0560">Oxidoreductase</keyword>
<reference evidence="6" key="2">
    <citation type="submission" date="2018-05" db="EMBL/GenBank/DDBJ databases">
        <title>OmerRS3 (Oryza meridionalis Reference Sequence Version 3).</title>
        <authorList>
            <person name="Zhang J."/>
            <person name="Kudrna D."/>
            <person name="Lee S."/>
            <person name="Talag J."/>
            <person name="Welchert J."/>
            <person name="Wing R.A."/>
        </authorList>
    </citation>
    <scope>NUCLEOTIDE SEQUENCE [LARGE SCALE GENOMIC DNA]</scope>
    <source>
        <strain evidence="6">cv. OR44</strain>
    </source>
</reference>
<dbReference type="Proteomes" id="UP000008021">
    <property type="component" value="Chromosome 3"/>
</dbReference>
<sequence>MEMEEVVEDAAHGIVIVGGGICGLATALALHRYRSVWQLQNKTTLLPARKELRCLTRNDLVETLAKNLPAGTIRFGCRVAAVDEDSGSRCPVLTTEDGHTIKAKVLIGCDGANSVVAKYLGLGNPSELPRLAILGLASYPDGHPFGTEFLTIAGDDLAVGRLPINDHLVHFFLSRRRPSTGIRMALSV</sequence>
<dbReference type="HOGENOM" id="CLU_009665_10_0_1"/>
<keyword evidence="4" id="KW-1133">Transmembrane helix</keyword>
<organism evidence="6">
    <name type="scientific">Oryza meridionalis</name>
    <dbReference type="NCBI Taxonomy" id="40149"/>
    <lineage>
        <taxon>Eukaryota</taxon>
        <taxon>Viridiplantae</taxon>
        <taxon>Streptophyta</taxon>
        <taxon>Embryophyta</taxon>
        <taxon>Tracheophyta</taxon>
        <taxon>Spermatophyta</taxon>
        <taxon>Magnoliopsida</taxon>
        <taxon>Liliopsida</taxon>
        <taxon>Poales</taxon>
        <taxon>Poaceae</taxon>
        <taxon>BOP clade</taxon>
        <taxon>Oryzoideae</taxon>
        <taxon>Oryzeae</taxon>
        <taxon>Oryzinae</taxon>
        <taxon>Oryza</taxon>
    </lineage>
</organism>
<evidence type="ECO:0000256" key="3">
    <source>
        <dbReference type="ARBA" id="ARBA00024018"/>
    </source>
</evidence>
<dbReference type="STRING" id="40149.A0A0E0D3Y1"/>
<dbReference type="InterPro" id="IPR002938">
    <property type="entry name" value="FAD-bd"/>
</dbReference>
<comment type="similarity">
    <text evidence="3">Belongs to the 3-hydroxybenzoate 6-hydroxylase family.</text>
</comment>
<evidence type="ECO:0000259" key="5">
    <source>
        <dbReference type="Pfam" id="PF01494"/>
    </source>
</evidence>
<proteinExistence type="inferred from homology"/>
<feature type="transmembrane region" description="Helical" evidence="4">
    <location>
        <begin position="12"/>
        <end position="30"/>
    </location>
</feature>
<dbReference type="PANTHER" id="PTHR45934">
    <property type="entry name" value="FAD/NAD(P)-BINDING OXIDOREDUCTASE FAMILY PROTEIN"/>
    <property type="match status" value="1"/>
</dbReference>
<keyword evidence="2" id="KW-0503">Monooxygenase</keyword>
<keyword evidence="7" id="KW-1185">Reference proteome</keyword>
<name>A0A0E0D3Y1_9ORYZ</name>
<dbReference type="PANTHER" id="PTHR45934:SF2">
    <property type="entry name" value="MONOOXYGENASE 1"/>
    <property type="match status" value="1"/>
</dbReference>
<dbReference type="InterPro" id="IPR036188">
    <property type="entry name" value="FAD/NAD-bd_sf"/>
</dbReference>
<dbReference type="Gramene" id="OMERI03G24140.1">
    <property type="protein sequence ID" value="OMERI03G24140.1"/>
    <property type="gene ID" value="OMERI03G24140"/>
</dbReference>
<keyword evidence="4" id="KW-0472">Membrane</keyword>
<evidence type="ECO:0000256" key="1">
    <source>
        <dbReference type="ARBA" id="ARBA00023002"/>
    </source>
</evidence>
<dbReference type="EnsemblPlants" id="OMERI03G24140.1">
    <property type="protein sequence ID" value="OMERI03G24140.1"/>
    <property type="gene ID" value="OMERI03G24140"/>
</dbReference>
<dbReference type="Gene3D" id="3.50.50.60">
    <property type="entry name" value="FAD/NAD(P)-binding domain"/>
    <property type="match status" value="1"/>
</dbReference>
<dbReference type="GO" id="GO:0004497">
    <property type="term" value="F:monooxygenase activity"/>
    <property type="evidence" value="ECO:0007669"/>
    <property type="project" value="UniProtKB-KW"/>
</dbReference>
<evidence type="ECO:0000313" key="7">
    <source>
        <dbReference type="Proteomes" id="UP000008021"/>
    </source>
</evidence>
<evidence type="ECO:0000256" key="4">
    <source>
        <dbReference type="SAM" id="Phobius"/>
    </source>
</evidence>
<dbReference type="Pfam" id="PF01494">
    <property type="entry name" value="FAD_binding_3"/>
    <property type="match status" value="1"/>
</dbReference>
<dbReference type="AlphaFoldDB" id="A0A0E0D3Y1"/>
<feature type="domain" description="FAD-binding" evidence="5">
    <location>
        <begin position="58"/>
        <end position="123"/>
    </location>
</feature>
<dbReference type="SUPFAM" id="SSF51905">
    <property type="entry name" value="FAD/NAD(P)-binding domain"/>
    <property type="match status" value="1"/>
</dbReference>
<protein>
    <recommendedName>
        <fullName evidence="5">FAD-binding domain-containing protein</fullName>
    </recommendedName>
</protein>
<dbReference type="InterPro" id="IPR044560">
    <property type="entry name" value="MOase"/>
</dbReference>
<evidence type="ECO:0000256" key="2">
    <source>
        <dbReference type="ARBA" id="ARBA00023033"/>
    </source>
</evidence>